<keyword evidence="5 7" id="KW-0472">Membrane</keyword>
<name>A0A8H6MRR7_9PEZI</name>
<keyword evidence="10" id="KW-1185">Reference proteome</keyword>
<dbReference type="PANTHER" id="PTHR43791">
    <property type="entry name" value="PERMEASE-RELATED"/>
    <property type="match status" value="1"/>
</dbReference>
<keyword evidence="2" id="KW-0813">Transport</keyword>
<feature type="transmembrane region" description="Helical" evidence="7">
    <location>
        <begin position="355"/>
        <end position="374"/>
    </location>
</feature>
<evidence type="ECO:0000313" key="9">
    <source>
        <dbReference type="EMBL" id="KAF6806584.1"/>
    </source>
</evidence>
<proteinExistence type="predicted"/>
<dbReference type="Pfam" id="PF07690">
    <property type="entry name" value="MFS_1"/>
    <property type="match status" value="1"/>
</dbReference>
<dbReference type="GO" id="GO:0016020">
    <property type="term" value="C:membrane"/>
    <property type="evidence" value="ECO:0007669"/>
    <property type="project" value="UniProtKB-SubCell"/>
</dbReference>
<reference evidence="9 10" key="1">
    <citation type="journal article" date="2020" name="Phytopathology">
        <title>Genome Sequence Resources of Colletotrichum truncatum, C. plurivorum, C. musicola, and C. sojae: Four Species Pathogenic to Soybean (Glycine max).</title>
        <authorList>
            <person name="Rogerio F."/>
            <person name="Boufleur T.R."/>
            <person name="Ciampi-Guillardi M."/>
            <person name="Sukno S.A."/>
            <person name="Thon M.R."/>
            <person name="Massola Junior N.S."/>
            <person name="Baroncelli R."/>
        </authorList>
    </citation>
    <scope>NUCLEOTIDE SEQUENCE [LARGE SCALE GENOMIC DNA]</scope>
    <source>
        <strain evidence="9 10">LFN0009</strain>
    </source>
</reference>
<feature type="transmembrane region" description="Helical" evidence="7">
    <location>
        <begin position="210"/>
        <end position="231"/>
    </location>
</feature>
<protein>
    <submittedName>
        <fullName evidence="9">Major facilitator superfamily transporter</fullName>
    </submittedName>
</protein>
<keyword evidence="4 7" id="KW-1133">Transmembrane helix</keyword>
<evidence type="ECO:0000256" key="6">
    <source>
        <dbReference type="SAM" id="MobiDB-lite"/>
    </source>
</evidence>
<feature type="region of interest" description="Disordered" evidence="6">
    <location>
        <begin position="1"/>
        <end position="32"/>
    </location>
</feature>
<sequence length="493" mass="53375">MEDEKKTDAVVSNHSSDSSPSEGETSWTKDEERAVIRKQNSASHRLDWYLMPLLVVGFYVLQLDRTNIGNALTDTLAQDLGITSSQVNIGNQLMFAGIVVAEIPSNIVLQRLGAPVWLTLQVAIWGAVAFSQAWCTNVNSFYATRFLLGAFEGGYIPGSQYMMALFYTRSELALRTSVFYFGNYAAAATGSLIAAGILQLGGKGGLAGWQWLFVIEGALTLLIFVTFFLLLPRSPKHTAPIHGRFDAFSSRERAILTARILRDDESRGADRADITLASLKVAFSDIRLWLHMLLNFVGLVPKGAIAIYGPSIIKSLGFSKLDANLLSAVGNVLVIVLSVALSVGSDKTGLRGPWCLVAFVWSIAFAGALCGLPVGSDKWVQYAMFTLLTGGNALSQAINDAWMSINATTPSSRSVGLAMAVMGSNLGGLAGQQLFQESDAPRYSKAFLAILLLYGACIPLTLVIMWVYWRANRKSRAGTTENDGAVGERRFDL</sequence>
<feature type="domain" description="Major facilitator superfamily (MFS) profile" evidence="8">
    <location>
        <begin position="50"/>
        <end position="473"/>
    </location>
</feature>
<feature type="transmembrane region" description="Helical" evidence="7">
    <location>
        <begin position="178"/>
        <end position="198"/>
    </location>
</feature>
<dbReference type="Proteomes" id="UP000652219">
    <property type="component" value="Unassembled WGS sequence"/>
</dbReference>
<evidence type="ECO:0000256" key="1">
    <source>
        <dbReference type="ARBA" id="ARBA00004141"/>
    </source>
</evidence>
<gene>
    <name evidence="9" type="ORF">CSOJ01_08733</name>
</gene>
<evidence type="ECO:0000259" key="8">
    <source>
        <dbReference type="PROSITE" id="PS50850"/>
    </source>
</evidence>
<dbReference type="InterPro" id="IPR036259">
    <property type="entry name" value="MFS_trans_sf"/>
</dbReference>
<dbReference type="FunFam" id="1.20.1250.20:FF:000516">
    <property type="entry name" value="Alternative sulfate transporter"/>
    <property type="match status" value="1"/>
</dbReference>
<dbReference type="InterPro" id="IPR020846">
    <property type="entry name" value="MFS_dom"/>
</dbReference>
<dbReference type="InterPro" id="IPR011701">
    <property type="entry name" value="MFS"/>
</dbReference>
<dbReference type="AlphaFoldDB" id="A0A8H6MRR7"/>
<dbReference type="SUPFAM" id="SSF103473">
    <property type="entry name" value="MFS general substrate transporter"/>
    <property type="match status" value="1"/>
</dbReference>
<feature type="transmembrane region" description="Helical" evidence="7">
    <location>
        <begin position="325"/>
        <end position="343"/>
    </location>
</feature>
<evidence type="ECO:0000313" key="10">
    <source>
        <dbReference type="Proteomes" id="UP000652219"/>
    </source>
</evidence>
<dbReference type="PANTHER" id="PTHR43791:SF32">
    <property type="entry name" value="MAJOR FACILITATOR SUPERFAMILY (MFS) PROFILE DOMAIN-CONTAINING PROTEIN"/>
    <property type="match status" value="1"/>
</dbReference>
<dbReference type="GO" id="GO:0022857">
    <property type="term" value="F:transmembrane transporter activity"/>
    <property type="evidence" value="ECO:0007669"/>
    <property type="project" value="InterPro"/>
</dbReference>
<evidence type="ECO:0000256" key="5">
    <source>
        <dbReference type="ARBA" id="ARBA00023136"/>
    </source>
</evidence>
<comment type="subcellular location">
    <subcellularLocation>
        <location evidence="1">Membrane</location>
        <topology evidence="1">Multi-pass membrane protein</topology>
    </subcellularLocation>
</comment>
<evidence type="ECO:0000256" key="3">
    <source>
        <dbReference type="ARBA" id="ARBA00022692"/>
    </source>
</evidence>
<feature type="compositionally biased region" description="Low complexity" evidence="6">
    <location>
        <begin position="12"/>
        <end position="26"/>
    </location>
</feature>
<dbReference type="PROSITE" id="PS50850">
    <property type="entry name" value="MFS"/>
    <property type="match status" value="1"/>
</dbReference>
<evidence type="ECO:0000256" key="2">
    <source>
        <dbReference type="ARBA" id="ARBA00022448"/>
    </source>
</evidence>
<dbReference type="Gene3D" id="1.20.1250.20">
    <property type="entry name" value="MFS general substrate transporter like domains"/>
    <property type="match status" value="2"/>
</dbReference>
<organism evidence="9 10">
    <name type="scientific">Colletotrichum sojae</name>
    <dbReference type="NCBI Taxonomy" id="2175907"/>
    <lineage>
        <taxon>Eukaryota</taxon>
        <taxon>Fungi</taxon>
        <taxon>Dikarya</taxon>
        <taxon>Ascomycota</taxon>
        <taxon>Pezizomycotina</taxon>
        <taxon>Sordariomycetes</taxon>
        <taxon>Hypocreomycetidae</taxon>
        <taxon>Glomerellales</taxon>
        <taxon>Glomerellaceae</taxon>
        <taxon>Colletotrichum</taxon>
        <taxon>Colletotrichum orchidearum species complex</taxon>
    </lineage>
</organism>
<accession>A0A8H6MRR7</accession>
<evidence type="ECO:0000256" key="4">
    <source>
        <dbReference type="ARBA" id="ARBA00022989"/>
    </source>
</evidence>
<feature type="transmembrane region" description="Helical" evidence="7">
    <location>
        <begin position="288"/>
        <end position="313"/>
    </location>
</feature>
<feature type="transmembrane region" description="Helical" evidence="7">
    <location>
        <begin position="447"/>
        <end position="469"/>
    </location>
</feature>
<keyword evidence="3 7" id="KW-0812">Transmembrane</keyword>
<evidence type="ECO:0000256" key="7">
    <source>
        <dbReference type="SAM" id="Phobius"/>
    </source>
</evidence>
<dbReference type="EMBL" id="WIGN01000155">
    <property type="protein sequence ID" value="KAF6806584.1"/>
    <property type="molecule type" value="Genomic_DNA"/>
</dbReference>
<comment type="caution">
    <text evidence="9">The sequence shown here is derived from an EMBL/GenBank/DDBJ whole genome shotgun (WGS) entry which is preliminary data.</text>
</comment>